<sequence length="268" mass="31126">MSNRQTDPKWGICRLCGFEGRLSFEHVPPEKAFNNRGLLFSDINLAFGDSRDQVVNIERRRGLGAHTLCEKDNNWTGKVYAPSFIDWVKDSYQALKLGSHLPLISQWREFYPLRVLKQIATMVFSANSENFHKVHPELVNFVLNKKDNSLSPRYRFFLYFNHIGRKRLVGNAAMIDIPKQRSIYISEITFPPYGYVFCIDSTPSDSRLYEITHFSSYGYKEKKRLNLEVPVLPTYTQYPGDYRTEKEVLSDAGFSPVLFGQQEIPYLL</sequence>
<keyword evidence="2" id="KW-1185">Reference proteome</keyword>
<dbReference type="EMBL" id="GG693886">
    <property type="protein sequence ID" value="EES51713.1"/>
    <property type="molecule type" value="Genomic_DNA"/>
</dbReference>
<organism evidence="1 2">
    <name type="scientific">Leptospirillum ferrodiazotrophum</name>
    <dbReference type="NCBI Taxonomy" id="412449"/>
    <lineage>
        <taxon>Bacteria</taxon>
        <taxon>Pseudomonadati</taxon>
        <taxon>Nitrospirota</taxon>
        <taxon>Nitrospiria</taxon>
        <taxon>Nitrospirales</taxon>
        <taxon>Nitrospiraceae</taxon>
        <taxon>Leptospirillum</taxon>
    </lineage>
</organism>
<evidence type="ECO:0008006" key="3">
    <source>
        <dbReference type="Google" id="ProtNLM"/>
    </source>
</evidence>
<accession>C6I094</accession>
<dbReference type="Proteomes" id="UP000009374">
    <property type="component" value="Unassembled WGS sequence"/>
</dbReference>
<protein>
    <recommendedName>
        <fullName evidence="3">HNH endonuclease</fullName>
    </recommendedName>
</protein>
<name>C6I094_9BACT</name>
<evidence type="ECO:0000313" key="2">
    <source>
        <dbReference type="Proteomes" id="UP000009374"/>
    </source>
</evidence>
<proteinExistence type="predicted"/>
<gene>
    <name evidence="1" type="ORF">UBAL3_95660005</name>
</gene>
<evidence type="ECO:0000313" key="1">
    <source>
        <dbReference type="EMBL" id="EES51713.1"/>
    </source>
</evidence>
<reference evidence="1 2" key="1">
    <citation type="journal article" date="2009" name="Appl. Environ. Microbiol.">
        <title>Community genomic and proteomic analyses of chemoautotrophic iron-oxidizing "Leptospirillum rubarum" (Group II) and "Leptospirillum ferrodiazotrophum" (Group III) bacteria in acid mine drainage biofilms.</title>
        <authorList>
            <person name="Goltsman D.S."/>
            <person name="Denef V.J."/>
            <person name="Singer S.W."/>
            <person name="VerBerkmoes N.C."/>
            <person name="Lefsrud M."/>
            <person name="Mueller R.S."/>
            <person name="Dick G.J."/>
            <person name="Sun C.L."/>
            <person name="Wheeler K.E."/>
            <person name="Zemla A."/>
            <person name="Baker B.J."/>
            <person name="Hauser L."/>
            <person name="Land M."/>
            <person name="Shah M.B."/>
            <person name="Thelen M.P."/>
            <person name="Hettich R.L."/>
            <person name="Banfield J.F."/>
        </authorList>
    </citation>
    <scope>NUCLEOTIDE SEQUENCE [LARGE SCALE GENOMIC DNA]</scope>
</reference>
<dbReference type="AlphaFoldDB" id="C6I094"/>